<name>A0A1H3YJB9_9FLAO</name>
<reference evidence="1 2" key="1">
    <citation type="submission" date="2016-10" db="EMBL/GenBank/DDBJ databases">
        <authorList>
            <person name="de Groot N.N."/>
        </authorList>
    </citation>
    <scope>NUCLEOTIDE SEQUENCE [LARGE SCALE GENOMIC DNA]</scope>
    <source>
        <strain evidence="1 2">DSM 23581</strain>
    </source>
</reference>
<evidence type="ECO:0000313" key="1">
    <source>
        <dbReference type="EMBL" id="SEA11032.1"/>
    </source>
</evidence>
<sequence>MLYKVHTKQALPISRQEAWDFLSDPRNLERITPKDMGFKITSGGDKAMYPGQIIQYKVNPFPGFTTNWVTEIKQVDHLNFFIDSQLFGPYKLWHHEHFIHKIEGGVMMEDLVHYKLPLGFLGKMVHPYLVKPRLDEIFETRRKKMIELFGTIS</sequence>
<gene>
    <name evidence="1" type="ORF">SAMN05421540_103150</name>
</gene>
<keyword evidence="2" id="KW-1185">Reference proteome</keyword>
<protein>
    <submittedName>
        <fullName evidence="1">Ligand-binding SRPBCC domain-containing protein</fullName>
    </submittedName>
</protein>
<dbReference type="RefSeq" id="WP_093240652.1">
    <property type="nucleotide sequence ID" value="NZ_FNQF01000003.1"/>
</dbReference>
<dbReference type="STRING" id="908615.SAMN05421540_103150"/>
<dbReference type="EMBL" id="FNQF01000003">
    <property type="protein sequence ID" value="SEA11032.1"/>
    <property type="molecule type" value="Genomic_DNA"/>
</dbReference>
<organism evidence="1 2">
    <name type="scientific">Psychroflexus halocasei</name>
    <dbReference type="NCBI Taxonomy" id="908615"/>
    <lineage>
        <taxon>Bacteria</taxon>
        <taxon>Pseudomonadati</taxon>
        <taxon>Bacteroidota</taxon>
        <taxon>Flavobacteriia</taxon>
        <taxon>Flavobacteriales</taxon>
        <taxon>Flavobacteriaceae</taxon>
        <taxon>Psychroflexus</taxon>
    </lineage>
</organism>
<dbReference type="SUPFAM" id="SSF55961">
    <property type="entry name" value="Bet v1-like"/>
    <property type="match status" value="1"/>
</dbReference>
<dbReference type="Gene3D" id="3.30.530.20">
    <property type="match status" value="1"/>
</dbReference>
<dbReference type="InterPro" id="IPR023393">
    <property type="entry name" value="START-like_dom_sf"/>
</dbReference>
<accession>A0A1H3YJB9</accession>
<dbReference type="AlphaFoldDB" id="A0A1H3YJB9"/>
<evidence type="ECO:0000313" key="2">
    <source>
        <dbReference type="Proteomes" id="UP000198820"/>
    </source>
</evidence>
<dbReference type="CDD" id="cd07820">
    <property type="entry name" value="SRPBCC_3"/>
    <property type="match status" value="1"/>
</dbReference>
<proteinExistence type="predicted"/>
<dbReference type="Proteomes" id="UP000198820">
    <property type="component" value="Unassembled WGS sequence"/>
</dbReference>